<dbReference type="Pfam" id="PF25051">
    <property type="entry name" value="WHD_MCM8"/>
    <property type="match status" value="1"/>
</dbReference>
<dbReference type="InterPro" id="IPR033762">
    <property type="entry name" value="MCM_OB"/>
</dbReference>
<evidence type="ECO:0000256" key="8">
    <source>
        <dbReference type="ARBA" id="ARBA00022840"/>
    </source>
</evidence>
<dbReference type="KEGG" id="mpp:MICPUCDRAFT_12229"/>
<evidence type="ECO:0000256" key="11">
    <source>
        <dbReference type="ARBA" id="ARBA00023242"/>
    </source>
</evidence>
<dbReference type="GO" id="GO:0016787">
    <property type="term" value="F:hydrolase activity"/>
    <property type="evidence" value="ECO:0007669"/>
    <property type="project" value="UniProtKB-KW"/>
</dbReference>
<keyword evidence="6" id="KW-0378">Hydrolase</keyword>
<dbReference type="GO" id="GO:0003697">
    <property type="term" value="F:single-stranded DNA binding"/>
    <property type="evidence" value="ECO:0007669"/>
    <property type="project" value="TreeGrafter"/>
</dbReference>
<feature type="compositionally biased region" description="Gly residues" evidence="16">
    <location>
        <begin position="1"/>
        <end position="23"/>
    </location>
</feature>
<name>C1MHK8_MICPC</name>
<evidence type="ECO:0000313" key="19">
    <source>
        <dbReference type="Proteomes" id="UP000001876"/>
    </source>
</evidence>
<keyword evidence="19" id="KW-1185">Reference proteome</keyword>
<dbReference type="CDD" id="cd22247">
    <property type="entry name" value="MCM8_WHD"/>
    <property type="match status" value="1"/>
</dbReference>
<dbReference type="GO" id="GO:0005634">
    <property type="term" value="C:nucleus"/>
    <property type="evidence" value="ECO:0007669"/>
    <property type="project" value="UniProtKB-SubCell"/>
</dbReference>
<dbReference type="OMA" id="THTVDWQ"/>
<dbReference type="Pfam" id="PF17855">
    <property type="entry name" value="MCM_lid"/>
    <property type="match status" value="1"/>
</dbReference>
<dbReference type="GO" id="GO:0042555">
    <property type="term" value="C:MCM complex"/>
    <property type="evidence" value="ECO:0007669"/>
    <property type="project" value="TreeGrafter"/>
</dbReference>
<evidence type="ECO:0000256" key="10">
    <source>
        <dbReference type="ARBA" id="ARBA00023204"/>
    </source>
</evidence>
<evidence type="ECO:0000256" key="16">
    <source>
        <dbReference type="SAM" id="MobiDB-lite"/>
    </source>
</evidence>
<evidence type="ECO:0000313" key="18">
    <source>
        <dbReference type="EMBL" id="EEH60762.1"/>
    </source>
</evidence>
<evidence type="ECO:0000256" key="9">
    <source>
        <dbReference type="ARBA" id="ARBA00023125"/>
    </source>
</evidence>
<evidence type="ECO:0000256" key="6">
    <source>
        <dbReference type="ARBA" id="ARBA00022801"/>
    </source>
</evidence>
<dbReference type="PRINTS" id="PR01657">
    <property type="entry name" value="MCMFAMILY"/>
</dbReference>
<gene>
    <name evidence="18" type="ORF">MICPUCDRAFT_12229</name>
</gene>
<keyword evidence="8 15" id="KW-0067">ATP-binding</keyword>
<accession>C1MHK8</accession>
<evidence type="ECO:0000256" key="14">
    <source>
        <dbReference type="ARBA" id="ARBA00069556"/>
    </source>
</evidence>
<dbReference type="InterPro" id="IPR027417">
    <property type="entry name" value="P-loop_NTPase"/>
</dbReference>
<dbReference type="PROSITE" id="PS00847">
    <property type="entry name" value="MCM_1"/>
    <property type="match status" value="1"/>
</dbReference>
<reference evidence="18 19" key="1">
    <citation type="journal article" date="2009" name="Science">
        <title>Green evolution and dynamic adaptations revealed by genomes of the marine picoeukaryotes Micromonas.</title>
        <authorList>
            <person name="Worden A.Z."/>
            <person name="Lee J.H."/>
            <person name="Mock T."/>
            <person name="Rouze P."/>
            <person name="Simmons M.P."/>
            <person name="Aerts A.L."/>
            <person name="Allen A.E."/>
            <person name="Cuvelier M.L."/>
            <person name="Derelle E."/>
            <person name="Everett M.V."/>
            <person name="Foulon E."/>
            <person name="Grimwood J."/>
            <person name="Gundlach H."/>
            <person name="Henrissat B."/>
            <person name="Napoli C."/>
            <person name="McDonald S.M."/>
            <person name="Parker M.S."/>
            <person name="Rombauts S."/>
            <person name="Salamov A."/>
            <person name="Von Dassow P."/>
            <person name="Badger J.H."/>
            <person name="Coutinho P.M."/>
            <person name="Demir E."/>
            <person name="Dubchak I."/>
            <person name="Gentemann C."/>
            <person name="Eikrem W."/>
            <person name="Gready J.E."/>
            <person name="John U."/>
            <person name="Lanier W."/>
            <person name="Lindquist E.A."/>
            <person name="Lucas S."/>
            <person name="Mayer K.F."/>
            <person name="Moreau H."/>
            <person name="Not F."/>
            <person name="Otillar R."/>
            <person name="Panaud O."/>
            <person name="Pangilinan J."/>
            <person name="Paulsen I."/>
            <person name="Piegu B."/>
            <person name="Poliakov A."/>
            <person name="Robbens S."/>
            <person name="Schmutz J."/>
            <person name="Toulza E."/>
            <person name="Wyss T."/>
            <person name="Zelensky A."/>
            <person name="Zhou K."/>
            <person name="Armbrust E.V."/>
            <person name="Bhattacharya D."/>
            <person name="Goodenough U.W."/>
            <person name="Van de Peer Y."/>
            <person name="Grigoriev I.V."/>
        </authorList>
    </citation>
    <scope>NUCLEOTIDE SEQUENCE [LARGE SCALE GENOMIC DNA]</scope>
    <source>
        <strain evidence="18 19">CCMP1545</strain>
    </source>
</reference>
<dbReference type="SUPFAM" id="SSF50249">
    <property type="entry name" value="Nucleic acid-binding proteins"/>
    <property type="match status" value="1"/>
</dbReference>
<comment type="similarity">
    <text evidence="2 15">Belongs to the MCM family.</text>
</comment>
<keyword evidence="7" id="KW-0347">Helicase</keyword>
<evidence type="ECO:0000256" key="5">
    <source>
        <dbReference type="ARBA" id="ARBA00022763"/>
    </source>
</evidence>
<dbReference type="InterPro" id="IPR056875">
    <property type="entry name" value="MCM8/REC_WHD"/>
</dbReference>
<dbReference type="PROSITE" id="PS50051">
    <property type="entry name" value="MCM_2"/>
    <property type="match status" value="1"/>
</dbReference>
<dbReference type="Gene3D" id="2.40.50.140">
    <property type="entry name" value="Nucleic acid-binding proteins"/>
    <property type="match status" value="1"/>
</dbReference>
<feature type="compositionally biased region" description="Pro residues" evidence="16">
    <location>
        <begin position="32"/>
        <end position="42"/>
    </location>
</feature>
<evidence type="ECO:0000256" key="12">
    <source>
        <dbReference type="ARBA" id="ARBA00042306"/>
    </source>
</evidence>
<dbReference type="FunFam" id="2.20.28.10:FF:000007">
    <property type="entry name" value="DNA helicase MCM8 isoform X1"/>
    <property type="match status" value="1"/>
</dbReference>
<dbReference type="EMBL" id="GG663735">
    <property type="protein sequence ID" value="EEH60762.1"/>
    <property type="molecule type" value="Genomic_DNA"/>
</dbReference>
<evidence type="ECO:0000256" key="1">
    <source>
        <dbReference type="ARBA" id="ARBA00004123"/>
    </source>
</evidence>
<dbReference type="STRING" id="564608.C1MHK8"/>
<dbReference type="RefSeq" id="XP_003055510.1">
    <property type="nucleotide sequence ID" value="XM_003055464.1"/>
</dbReference>
<organism evidence="19">
    <name type="scientific">Micromonas pusilla (strain CCMP1545)</name>
    <name type="common">Picoplanktonic green alga</name>
    <dbReference type="NCBI Taxonomy" id="564608"/>
    <lineage>
        <taxon>Eukaryota</taxon>
        <taxon>Viridiplantae</taxon>
        <taxon>Chlorophyta</taxon>
        <taxon>Mamiellophyceae</taxon>
        <taxon>Mamiellales</taxon>
        <taxon>Mamiellaceae</taxon>
        <taxon>Micromonas</taxon>
    </lineage>
</organism>
<evidence type="ECO:0000256" key="2">
    <source>
        <dbReference type="ARBA" id="ARBA00008010"/>
    </source>
</evidence>
<keyword evidence="5" id="KW-0227">DNA damage</keyword>
<sequence>MAPGRSGGGGRFGGRFGRGGGRGRAPSRAPQEEPPPEAPSNVPPSWNNYFPEVRFAPDDRRAELVGTLARFFSSDVGFELVKPVRIHAERELFLELDYEALKARADIPDLFAALELAPAEAMPCVRAAVHEVIHNSPIGRKELPHLQVSPAAAKVITRPPRVDVHLYNHPEVQIKFSELKSKTIGKLVSIRGTVTRVARVMPFAKSLTFTCDKCDASQVVHLVDGKYAEPESCVGQGCRGRKFTANRESVKLVDWQKIRIQELSRDVPAEDIGRIPRFADVEVEGTLCDACRGGDIVTIVGIADILNVEAKGSALERERAAKQYNVYVKGISIRKRDSDAGGAPPLSAAAAEAFARDVVDNTTFSPADLEFIVRFTEECAGEQFKQLIHSLCPTIYGHEVVKAGLLLALFGGVRKTFDEEGTLPMRGSIHCLVVGDPGLGKSQMLKAVSNVANRGLYVSGRSASAAGLTATVVKDSENGGSTYEAGALIMCDGGVCCVDEFDKMPNEHQALLEVLEQQTVSLAKAGITVNLPARTSVVAAANPVGGVYNRSKSIMNNLKMNPALLSRFDLLFLIVDDPDEELDEYRTRHVLATHNPEGEEATLRLQHAQQKLLAHHAHYITYANVHCFPRLTPEAGTILQAFYLELRAADTVGEDYPPITPRQLEALIRLAEARAKVELRETVTEDDARDAVEIMRETMRDVLEGGGLAGKRGFSGKGNKNVKAKMFVEAMNRRAIEKDSAYFTMGELYAIVDDLQLQIQDVDGFIEGLNMAGDILKSGRLYKSASS</sequence>
<dbReference type="Proteomes" id="UP000001876">
    <property type="component" value="Unassembled WGS sequence"/>
</dbReference>
<dbReference type="InterPro" id="IPR041562">
    <property type="entry name" value="MCM_lid"/>
</dbReference>
<dbReference type="InterPro" id="IPR018525">
    <property type="entry name" value="MCM_CS"/>
</dbReference>
<dbReference type="InterPro" id="IPR012340">
    <property type="entry name" value="NA-bd_OB-fold"/>
</dbReference>
<evidence type="ECO:0000259" key="17">
    <source>
        <dbReference type="PROSITE" id="PS50051"/>
    </source>
</evidence>
<evidence type="ECO:0000256" key="7">
    <source>
        <dbReference type="ARBA" id="ARBA00022806"/>
    </source>
</evidence>
<dbReference type="GO" id="GO:0017116">
    <property type="term" value="F:single-stranded DNA helicase activity"/>
    <property type="evidence" value="ECO:0007669"/>
    <property type="project" value="TreeGrafter"/>
</dbReference>
<dbReference type="PANTHER" id="PTHR11630">
    <property type="entry name" value="DNA REPLICATION LICENSING FACTOR MCM FAMILY MEMBER"/>
    <property type="match status" value="1"/>
</dbReference>
<comment type="catalytic activity">
    <reaction evidence="13">
        <text>ATP + H2O = ADP + phosphate + H(+)</text>
        <dbReference type="Rhea" id="RHEA:13065"/>
        <dbReference type="ChEBI" id="CHEBI:15377"/>
        <dbReference type="ChEBI" id="CHEBI:15378"/>
        <dbReference type="ChEBI" id="CHEBI:30616"/>
        <dbReference type="ChEBI" id="CHEBI:43474"/>
        <dbReference type="ChEBI" id="CHEBI:456216"/>
        <dbReference type="EC" id="3.6.4.12"/>
    </reaction>
</comment>
<dbReference type="GO" id="GO:0005524">
    <property type="term" value="F:ATP binding"/>
    <property type="evidence" value="ECO:0007669"/>
    <property type="project" value="UniProtKB-KW"/>
</dbReference>
<dbReference type="PANTHER" id="PTHR11630:SF47">
    <property type="entry name" value="DNA HELICASE MCM8"/>
    <property type="match status" value="1"/>
</dbReference>
<dbReference type="SUPFAM" id="SSF52540">
    <property type="entry name" value="P-loop containing nucleoside triphosphate hydrolases"/>
    <property type="match status" value="1"/>
</dbReference>
<dbReference type="InterPro" id="IPR031327">
    <property type="entry name" value="MCM"/>
</dbReference>
<dbReference type="eggNOG" id="KOG0480">
    <property type="taxonomic scope" value="Eukaryota"/>
</dbReference>
<dbReference type="EC" id="3.6.4.12" evidence="3"/>
<dbReference type="SMART" id="SM00350">
    <property type="entry name" value="MCM"/>
    <property type="match status" value="1"/>
</dbReference>
<comment type="subcellular location">
    <subcellularLocation>
        <location evidence="1">Nucleus</location>
    </subcellularLocation>
</comment>
<dbReference type="FunFam" id="3.40.50.300:FF:002469">
    <property type="entry name" value="Cell division control protein 21"/>
    <property type="match status" value="1"/>
</dbReference>
<dbReference type="GeneID" id="9681047"/>
<feature type="region of interest" description="Disordered" evidence="16">
    <location>
        <begin position="1"/>
        <end position="45"/>
    </location>
</feature>
<dbReference type="AlphaFoldDB" id="C1MHK8"/>
<keyword evidence="11" id="KW-0539">Nucleus</keyword>
<feature type="domain" description="MCM C-terminal AAA(+) ATPase" evidence="17">
    <location>
        <begin position="383"/>
        <end position="590"/>
    </location>
</feature>
<dbReference type="Gene3D" id="2.20.28.10">
    <property type="match status" value="1"/>
</dbReference>
<protein>
    <recommendedName>
        <fullName evidence="14">Probable DNA helicase MCM8</fullName>
        <ecNumber evidence="3">3.6.4.12</ecNumber>
    </recommendedName>
    <alternativeName>
        <fullName evidence="12">Minichromosome maintenance 8</fullName>
    </alternativeName>
</protein>
<evidence type="ECO:0000256" key="15">
    <source>
        <dbReference type="RuleBase" id="RU004070"/>
    </source>
</evidence>
<dbReference type="Gene3D" id="3.40.50.300">
    <property type="entry name" value="P-loop containing nucleotide triphosphate hydrolases"/>
    <property type="match status" value="1"/>
</dbReference>
<evidence type="ECO:0000256" key="4">
    <source>
        <dbReference type="ARBA" id="ARBA00022741"/>
    </source>
</evidence>
<evidence type="ECO:0000256" key="3">
    <source>
        <dbReference type="ARBA" id="ARBA00012551"/>
    </source>
</evidence>
<keyword evidence="9 15" id="KW-0238">DNA-binding</keyword>
<dbReference type="GO" id="GO:0000724">
    <property type="term" value="P:double-strand break repair via homologous recombination"/>
    <property type="evidence" value="ECO:0007669"/>
    <property type="project" value="UniProtKB-ARBA"/>
</dbReference>
<keyword evidence="4 15" id="KW-0547">Nucleotide-binding</keyword>
<dbReference type="Pfam" id="PF00493">
    <property type="entry name" value="MCM"/>
    <property type="match status" value="1"/>
</dbReference>
<proteinExistence type="inferred from homology"/>
<keyword evidence="10" id="KW-0234">DNA repair</keyword>
<evidence type="ECO:0000256" key="13">
    <source>
        <dbReference type="ARBA" id="ARBA00047995"/>
    </source>
</evidence>
<dbReference type="Pfam" id="PF17207">
    <property type="entry name" value="MCM_OB"/>
    <property type="match status" value="1"/>
</dbReference>
<dbReference type="OrthoDB" id="422555at2759"/>
<dbReference type="GO" id="GO:0006260">
    <property type="term" value="P:DNA replication"/>
    <property type="evidence" value="ECO:0007669"/>
    <property type="project" value="InterPro"/>
</dbReference>
<dbReference type="InterPro" id="IPR001208">
    <property type="entry name" value="MCM_dom"/>
</dbReference>